<feature type="domain" description="Apple" evidence="2">
    <location>
        <begin position="37"/>
        <end position="112"/>
    </location>
</feature>
<accession>A0A4V6A2S3</accession>
<dbReference type="GO" id="GO:0009653">
    <property type="term" value="P:anatomical structure morphogenesis"/>
    <property type="evidence" value="ECO:0007669"/>
    <property type="project" value="TreeGrafter"/>
</dbReference>
<dbReference type="PANTHER" id="PTHR47327:SF11">
    <property type="entry name" value="PROTEIN CBG21204"/>
    <property type="match status" value="1"/>
</dbReference>
<proteinExistence type="predicted"/>
<protein>
    <recommendedName>
        <fullName evidence="2">Apple domain-containing protein</fullName>
    </recommendedName>
</protein>
<dbReference type="EMBL" id="AZBU02000004">
    <property type="protein sequence ID" value="TKR80395.1"/>
    <property type="molecule type" value="Genomic_DNA"/>
</dbReference>
<keyword evidence="4" id="KW-1185">Reference proteome</keyword>
<feature type="signal peptide" evidence="1">
    <location>
        <begin position="1"/>
        <end position="29"/>
    </location>
</feature>
<dbReference type="Proteomes" id="UP000298663">
    <property type="component" value="Unassembled WGS sequence"/>
</dbReference>
<dbReference type="InterPro" id="IPR052774">
    <property type="entry name" value="Celegans_DevNeuronal_Protein"/>
</dbReference>
<dbReference type="AlphaFoldDB" id="A0A4V6A2S3"/>
<comment type="caution">
    <text evidence="3">The sequence shown here is derived from an EMBL/GenBank/DDBJ whole genome shotgun (WGS) entry which is preliminary data.</text>
</comment>
<dbReference type="PANTHER" id="PTHR47327">
    <property type="entry name" value="FI18240P1-RELATED"/>
    <property type="match status" value="1"/>
</dbReference>
<dbReference type="CDD" id="cd01099">
    <property type="entry name" value="PAN_AP_HGF"/>
    <property type="match status" value="1"/>
</dbReference>
<dbReference type="Pfam" id="PF00024">
    <property type="entry name" value="PAN_1"/>
    <property type="match status" value="3"/>
</dbReference>
<dbReference type="SUPFAM" id="SSF57414">
    <property type="entry name" value="Hairpin loop containing domain-like"/>
    <property type="match status" value="3"/>
</dbReference>
<evidence type="ECO:0000313" key="3">
    <source>
        <dbReference type="EMBL" id="TKR80395.1"/>
    </source>
</evidence>
<reference evidence="3 4" key="1">
    <citation type="journal article" date="2015" name="Genome Biol.">
        <title>Comparative genomics of Steinernema reveals deeply conserved gene regulatory networks.</title>
        <authorList>
            <person name="Dillman A.R."/>
            <person name="Macchietto M."/>
            <person name="Porter C.F."/>
            <person name="Rogers A."/>
            <person name="Williams B."/>
            <person name="Antoshechkin I."/>
            <person name="Lee M.M."/>
            <person name="Goodwin Z."/>
            <person name="Lu X."/>
            <person name="Lewis E.E."/>
            <person name="Goodrich-Blair H."/>
            <person name="Stock S.P."/>
            <person name="Adams B.J."/>
            <person name="Sternberg P.W."/>
            <person name="Mortazavi A."/>
        </authorList>
    </citation>
    <scope>NUCLEOTIDE SEQUENCE [LARGE SCALE GENOMIC DNA]</scope>
    <source>
        <strain evidence="3 4">ALL</strain>
    </source>
</reference>
<feature type="domain" description="Apple" evidence="2">
    <location>
        <begin position="215"/>
        <end position="302"/>
    </location>
</feature>
<evidence type="ECO:0000313" key="4">
    <source>
        <dbReference type="Proteomes" id="UP000298663"/>
    </source>
</evidence>
<name>A0A4V6A2S3_STECR</name>
<gene>
    <name evidence="3" type="ORF">L596_014475</name>
</gene>
<evidence type="ECO:0000259" key="2">
    <source>
        <dbReference type="PROSITE" id="PS50948"/>
    </source>
</evidence>
<dbReference type="OrthoDB" id="5814086at2759"/>
<evidence type="ECO:0000256" key="1">
    <source>
        <dbReference type="SAM" id="SignalP"/>
    </source>
</evidence>
<reference evidence="3 4" key="2">
    <citation type="journal article" date="2019" name="G3 (Bethesda)">
        <title>Hybrid Assembly of the Genome of the Entomopathogenic Nematode Steinernema carpocapsae Identifies the X-Chromosome.</title>
        <authorList>
            <person name="Serra L."/>
            <person name="Macchietto M."/>
            <person name="Macias-Munoz A."/>
            <person name="McGill C.J."/>
            <person name="Rodriguez I.M."/>
            <person name="Rodriguez B."/>
            <person name="Murad R."/>
            <person name="Mortazavi A."/>
        </authorList>
    </citation>
    <scope>NUCLEOTIDE SEQUENCE [LARGE SCALE GENOMIC DNA]</scope>
    <source>
        <strain evidence="3 4">ALL</strain>
    </source>
</reference>
<dbReference type="Gene3D" id="3.50.4.10">
    <property type="entry name" value="Hepatocyte Growth Factor"/>
    <property type="match status" value="3"/>
</dbReference>
<dbReference type="PROSITE" id="PS50948">
    <property type="entry name" value="PAN"/>
    <property type="match status" value="3"/>
</dbReference>
<feature type="domain" description="Apple" evidence="2">
    <location>
        <begin position="312"/>
        <end position="399"/>
    </location>
</feature>
<dbReference type="InterPro" id="IPR003609">
    <property type="entry name" value="Pan_app"/>
</dbReference>
<keyword evidence="1" id="KW-0732">Signal</keyword>
<feature type="chain" id="PRO_5020896845" description="Apple domain-containing protein" evidence="1">
    <location>
        <begin position="30"/>
        <end position="584"/>
    </location>
</feature>
<sequence>MLLTMILPRRLSLPLYLLLFALLLRSSEAQTTVEDDCLQYYLNIKMTCVMPVERRSGVSLAECKTLCLVNLDRCRSFQYDTIQRQCNVFSVKNPLLAPLPKPSGFSPTQAFPLKDQPSLNVKKLRSVRSVTGTPHISEIPVAPEGVMGGALLSNDYCEPTMIPSIGVTFMSPTLSCQRRQVEAAPPRLFGPPPNPFGAPVSAVQPRINFDNLPECPDASRPLVQLIDGVEVPARSPIEVTSLPTPDQCLVACQTKERSNAPCQSATFDRSSGRCTLFDDSINPNGDLQYTPNVNVIYFEKMCVSEVHSLIRCDDAAHRIPQHILVGHAAEIATTANQIECIKLCIVAQVKFGFECRSLLYFFEFPVENCILNKQTRISKPDFFIAERRQKVDYVQLPTCWTSPAWQREDVKSPKNSKPSLLANSDWSKWSRCDVNAHLQSRSRNCSGCVGGNREVTPCVPEKQFEKEFGNLVAEQEISESGQRFIDQDGFNSLRESSKPLKLLPVQKEERFAPQAREDDQGGLKRKIISSFECDPIIECCPVIDEETLRPDCSRGYHIGPDLKEESCFPEHCSWNPATQQLQAE</sequence>
<organism evidence="3 4">
    <name type="scientific">Steinernema carpocapsae</name>
    <name type="common">Entomopathogenic nematode</name>
    <dbReference type="NCBI Taxonomy" id="34508"/>
    <lineage>
        <taxon>Eukaryota</taxon>
        <taxon>Metazoa</taxon>
        <taxon>Ecdysozoa</taxon>
        <taxon>Nematoda</taxon>
        <taxon>Chromadorea</taxon>
        <taxon>Rhabditida</taxon>
        <taxon>Tylenchina</taxon>
        <taxon>Panagrolaimomorpha</taxon>
        <taxon>Strongyloidoidea</taxon>
        <taxon>Steinernematidae</taxon>
        <taxon>Steinernema</taxon>
    </lineage>
</organism>
<dbReference type="SMART" id="SM00473">
    <property type="entry name" value="PAN_AP"/>
    <property type="match status" value="3"/>
</dbReference>